<feature type="domain" description="Retrovirus-related Pol polyprotein from transposon TNT 1-94-like beta-barrel" evidence="2">
    <location>
        <begin position="68"/>
        <end position="126"/>
    </location>
</feature>
<dbReference type="OrthoDB" id="430476at2759"/>
<feature type="compositionally biased region" description="Polar residues" evidence="1">
    <location>
        <begin position="31"/>
        <end position="44"/>
    </location>
</feature>
<feature type="region of interest" description="Disordered" evidence="1">
    <location>
        <begin position="1"/>
        <end position="44"/>
    </location>
</feature>
<feature type="compositionally biased region" description="Basic and acidic residues" evidence="1">
    <location>
        <begin position="21"/>
        <end position="30"/>
    </location>
</feature>
<gene>
    <name evidence="3" type="ORF">PanWU01x14_240690</name>
</gene>
<organism evidence="3 4">
    <name type="scientific">Parasponia andersonii</name>
    <name type="common">Sponia andersonii</name>
    <dbReference type="NCBI Taxonomy" id="3476"/>
    <lineage>
        <taxon>Eukaryota</taxon>
        <taxon>Viridiplantae</taxon>
        <taxon>Streptophyta</taxon>
        <taxon>Embryophyta</taxon>
        <taxon>Tracheophyta</taxon>
        <taxon>Spermatophyta</taxon>
        <taxon>Magnoliopsida</taxon>
        <taxon>eudicotyledons</taxon>
        <taxon>Gunneridae</taxon>
        <taxon>Pentapetalae</taxon>
        <taxon>rosids</taxon>
        <taxon>fabids</taxon>
        <taxon>Rosales</taxon>
        <taxon>Cannabaceae</taxon>
        <taxon>Parasponia</taxon>
    </lineage>
</organism>
<accession>A0A2P5BGS4</accession>
<evidence type="ECO:0000259" key="2">
    <source>
        <dbReference type="Pfam" id="PF22936"/>
    </source>
</evidence>
<dbReference type="Proteomes" id="UP000237105">
    <property type="component" value="Unassembled WGS sequence"/>
</dbReference>
<comment type="caution">
    <text evidence="3">The sequence shown here is derived from an EMBL/GenBank/DDBJ whole genome shotgun (WGS) entry which is preliminary data.</text>
</comment>
<keyword evidence="4" id="KW-1185">Reference proteome</keyword>
<evidence type="ECO:0000313" key="3">
    <source>
        <dbReference type="EMBL" id="PON47980.1"/>
    </source>
</evidence>
<evidence type="ECO:0000313" key="4">
    <source>
        <dbReference type="Proteomes" id="UP000237105"/>
    </source>
</evidence>
<name>A0A2P5BGS4_PARAD</name>
<protein>
    <recommendedName>
        <fullName evidence="2">Retrovirus-related Pol polyprotein from transposon TNT 1-94-like beta-barrel domain-containing protein</fullName>
    </recommendedName>
</protein>
<dbReference type="InterPro" id="IPR054722">
    <property type="entry name" value="PolX-like_BBD"/>
</dbReference>
<dbReference type="Pfam" id="PF22936">
    <property type="entry name" value="Pol_BBD"/>
    <property type="match status" value="1"/>
</dbReference>
<proteinExistence type="predicted"/>
<dbReference type="EMBL" id="JXTB01000284">
    <property type="protein sequence ID" value="PON47980.1"/>
    <property type="molecule type" value="Genomic_DNA"/>
</dbReference>
<sequence>MSSAITVARKSMSKGSVSNSRRMEISRGKNPESSNAQGNVANTSDDGEILYNEVAIVSKDRRQLTDVWLVDLGVKWHMISHREWFHTYEHVSGGSVFIGNDYALEIVGIGTIKMKMYDDTIRTIQDM</sequence>
<evidence type="ECO:0000256" key="1">
    <source>
        <dbReference type="SAM" id="MobiDB-lite"/>
    </source>
</evidence>
<reference evidence="4" key="1">
    <citation type="submission" date="2016-06" db="EMBL/GenBank/DDBJ databases">
        <title>Parallel loss of symbiosis genes in relatives of nitrogen-fixing non-legume Parasponia.</title>
        <authorList>
            <person name="Van Velzen R."/>
            <person name="Holmer R."/>
            <person name="Bu F."/>
            <person name="Rutten L."/>
            <person name="Van Zeijl A."/>
            <person name="Liu W."/>
            <person name="Santuari L."/>
            <person name="Cao Q."/>
            <person name="Sharma T."/>
            <person name="Shen D."/>
            <person name="Roswanjaya Y."/>
            <person name="Wardhani T."/>
            <person name="Kalhor M.S."/>
            <person name="Jansen J."/>
            <person name="Van den Hoogen J."/>
            <person name="Gungor B."/>
            <person name="Hartog M."/>
            <person name="Hontelez J."/>
            <person name="Verver J."/>
            <person name="Yang W.-C."/>
            <person name="Schijlen E."/>
            <person name="Repin R."/>
            <person name="Schilthuizen M."/>
            <person name="Schranz E."/>
            <person name="Heidstra R."/>
            <person name="Miyata K."/>
            <person name="Fedorova E."/>
            <person name="Kohlen W."/>
            <person name="Bisseling T."/>
            <person name="Smit S."/>
            <person name="Geurts R."/>
        </authorList>
    </citation>
    <scope>NUCLEOTIDE SEQUENCE [LARGE SCALE GENOMIC DNA]</scope>
    <source>
        <strain evidence="4">cv. WU1-14</strain>
    </source>
</reference>
<dbReference type="AlphaFoldDB" id="A0A2P5BGS4"/>